<feature type="compositionally biased region" description="Polar residues" evidence="1">
    <location>
        <begin position="144"/>
        <end position="156"/>
    </location>
</feature>
<dbReference type="EMBL" id="CAJVPP010000978">
    <property type="protein sequence ID" value="CAG8525869.1"/>
    <property type="molecule type" value="Genomic_DNA"/>
</dbReference>
<feature type="compositionally biased region" description="Basic and acidic residues" evidence="1">
    <location>
        <begin position="157"/>
        <end position="169"/>
    </location>
</feature>
<feature type="compositionally biased region" description="Polar residues" evidence="1">
    <location>
        <begin position="216"/>
        <end position="230"/>
    </location>
</feature>
<feature type="compositionally biased region" description="Polar residues" evidence="1">
    <location>
        <begin position="120"/>
        <end position="137"/>
    </location>
</feature>
<evidence type="ECO:0000313" key="4">
    <source>
        <dbReference type="Proteomes" id="UP000789375"/>
    </source>
</evidence>
<dbReference type="PANTHER" id="PTHR47349:SF1">
    <property type="entry name" value="AER328WP"/>
    <property type="match status" value="1"/>
</dbReference>
<feature type="compositionally biased region" description="Basic and acidic residues" evidence="1">
    <location>
        <begin position="372"/>
        <end position="384"/>
    </location>
</feature>
<sequence length="969" mass="107702">MSFSTSWFGFSIVEQSFAEQNNNDNTLSSIDSQNNDNNISSSSPLKEQGCSENIISETASDTSTTTLVEPSSIPTNNCQTSNAIPIPKNPNSRVRNYDEQKNKSFSSFKSWWSTSSSSFNQKEQTISIPNTTIQNNLTEEKQKSLTGSNTSTNQNNDKSRSVRHDKQLLRQDNGSSISILTPINENGPDEKKHSQPIEVEITGSNSRENGQKKPRSSSNSDADIVDKNSTLIGKTSDAKLSSSYSSMSSTTSSRGWWMFGGGNCTSSREDVSSNNLTISNTAKPENIISNRLTSEPTQFNTENKQTDQISIVSKNSNLTNHILTTTSDDGNSTSAGSTRRVKKKSSSEIRRWSLFGTWSPSTTNLEFTNEGESSKDAGEDDKSKSNFHSLPTSSSATKSEPTTSSNNVNVNPSKKGPIKEEKQNEHSSKDSENNDKKSPQCSHKRPTNPIIQTLPENRSSWLHFFTNASHTQSKSAKIENASDRIMITNGSSSPIEKGSANTANDSKNSLKVSTTVEVEKKISVDSSSVSVPPKLKPVPVNVLLPTFEEFAENKPRRHPNSMVQKTLHAINTYFFPPDRLPESTLPKWLDEITRSTVDVKRIAIIGVHGWFPAKSLRAVFGEPTGTSPKFCDMMAKAVLGYLSQHGNILPSDSITCIPLEGEGTISTREELLYQNLSKNKTWCEALSFADVVFVATHSQGTPVSTILLSRLIKEGLVHPKRQRICMLAMAGISHGPFPYLKENYIVKYFVGAGRSHDADAARELFEFMDSDSLVSKKYREALNVIIQRGVKLIYVASMDDQVVPVLDHPSIMRSIYIDGPLYQPNDFLTNLIVFAIRLRNAGILDHGLMVQLSEVVAGSMYGEGHSALYNEINVYTSAVRYLFETPSLSYCNVKLERFQAQQKNNPYYLPWAMRGILEDRGVLESNKFAHEILKLRKQYEDWEPVSKVMKDVKFRLEPLKDAILRRSKL</sequence>
<dbReference type="Pfam" id="PF26147">
    <property type="entry name" value="AB_HYDROLASE_YMC0-YMC35"/>
    <property type="match status" value="1"/>
</dbReference>
<dbReference type="InterPro" id="IPR058933">
    <property type="entry name" value="YMC020W-like_ab_hydrolase"/>
</dbReference>
<proteinExistence type="predicted"/>
<dbReference type="InterPro" id="IPR058934">
    <property type="entry name" value="YMC020W-like"/>
</dbReference>
<feature type="compositionally biased region" description="Polar residues" evidence="1">
    <location>
        <begin position="50"/>
        <end position="94"/>
    </location>
</feature>
<feature type="compositionally biased region" description="Polar residues" evidence="1">
    <location>
        <begin position="386"/>
        <end position="398"/>
    </location>
</feature>
<organism evidence="3 4">
    <name type="scientific">Funneliformis mosseae</name>
    <name type="common">Endomycorrhizal fungus</name>
    <name type="synonym">Glomus mosseae</name>
    <dbReference type="NCBI Taxonomy" id="27381"/>
    <lineage>
        <taxon>Eukaryota</taxon>
        <taxon>Fungi</taxon>
        <taxon>Fungi incertae sedis</taxon>
        <taxon>Mucoromycota</taxon>
        <taxon>Glomeromycotina</taxon>
        <taxon>Glomeromycetes</taxon>
        <taxon>Glomerales</taxon>
        <taxon>Glomeraceae</taxon>
        <taxon>Funneliformis</taxon>
    </lineage>
</organism>
<accession>A0A9N9AE53</accession>
<feature type="compositionally biased region" description="Basic and acidic residues" evidence="1">
    <location>
        <begin position="417"/>
        <end position="438"/>
    </location>
</feature>
<feature type="domain" description="YMC020W-like alpha/beta hydrolase" evidence="2">
    <location>
        <begin position="592"/>
        <end position="919"/>
    </location>
</feature>
<keyword evidence="4" id="KW-1185">Reference proteome</keyword>
<dbReference type="Proteomes" id="UP000789375">
    <property type="component" value="Unassembled WGS sequence"/>
</dbReference>
<feature type="compositionally biased region" description="Polar residues" evidence="1">
    <location>
        <begin position="322"/>
        <end position="337"/>
    </location>
</feature>
<feature type="compositionally biased region" description="Low complexity" evidence="1">
    <location>
        <begin position="28"/>
        <end position="43"/>
    </location>
</feature>
<feature type="compositionally biased region" description="Polar residues" evidence="1">
    <location>
        <begin position="360"/>
        <end position="371"/>
    </location>
</feature>
<feature type="compositionally biased region" description="Polar residues" evidence="1">
    <location>
        <begin position="170"/>
        <end position="184"/>
    </location>
</feature>
<name>A0A9N9AE53_FUNMO</name>
<protein>
    <submittedName>
        <fullName evidence="3">6369_t:CDS:1</fullName>
    </submittedName>
</protein>
<feature type="region of interest" description="Disordered" evidence="1">
    <location>
        <begin position="360"/>
        <end position="452"/>
    </location>
</feature>
<feature type="region of interest" description="Disordered" evidence="1">
    <location>
        <begin position="322"/>
        <end position="346"/>
    </location>
</feature>
<reference evidence="3" key="1">
    <citation type="submission" date="2021-06" db="EMBL/GenBank/DDBJ databases">
        <authorList>
            <person name="Kallberg Y."/>
            <person name="Tangrot J."/>
            <person name="Rosling A."/>
        </authorList>
    </citation>
    <scope>NUCLEOTIDE SEQUENCE</scope>
    <source>
        <strain evidence="3">87-6 pot B 2015</strain>
    </source>
</reference>
<evidence type="ECO:0000259" key="2">
    <source>
        <dbReference type="Pfam" id="PF26147"/>
    </source>
</evidence>
<evidence type="ECO:0000313" key="3">
    <source>
        <dbReference type="EMBL" id="CAG8525869.1"/>
    </source>
</evidence>
<evidence type="ECO:0000256" key="1">
    <source>
        <dbReference type="SAM" id="MobiDB-lite"/>
    </source>
</evidence>
<comment type="caution">
    <text evidence="3">The sequence shown here is derived from an EMBL/GenBank/DDBJ whole genome shotgun (WGS) entry which is preliminary data.</text>
</comment>
<dbReference type="AlphaFoldDB" id="A0A9N9AE53"/>
<gene>
    <name evidence="3" type="ORF">FMOSSE_LOCUS5263</name>
</gene>
<feature type="region of interest" description="Disordered" evidence="1">
    <location>
        <begin position="119"/>
        <end position="230"/>
    </location>
</feature>
<feature type="compositionally biased region" description="Low complexity" evidence="1">
    <location>
        <begin position="399"/>
        <end position="413"/>
    </location>
</feature>
<feature type="region of interest" description="Disordered" evidence="1">
    <location>
        <begin position="22"/>
        <end position="96"/>
    </location>
</feature>
<dbReference type="PANTHER" id="PTHR47349">
    <property type="entry name" value="CHROMOSOME 8, WHOLE GENOME SHOTGUN SEQUENCE"/>
    <property type="match status" value="1"/>
</dbReference>